<protein>
    <submittedName>
        <fullName evidence="2">Uncharacterized protein</fullName>
    </submittedName>
</protein>
<keyword evidence="1" id="KW-1133">Transmembrane helix</keyword>
<accession>A0A7J4JVC0</accession>
<gene>
    <name evidence="2" type="ORF">HA222_03650</name>
</gene>
<evidence type="ECO:0000313" key="3">
    <source>
        <dbReference type="Proteomes" id="UP000590964"/>
    </source>
</evidence>
<feature type="non-terminal residue" evidence="2">
    <location>
        <position position="1"/>
    </location>
</feature>
<sequence>FAVFFFLALASFSIAQTSSDVALELSADTFYVKPGETFSLTFSMQNFLPAGDNVIDRIDVYFLDLENAGLEVQSFQGESWQHEFLERFGDDQFFASNVTSAPLTVVLKASADFQGATVNGFYSFEKRSGTPALKLPTDFSLTVNAVPLGQAIVPSPTKQALTPGERARDNTIMLLSIVVAILAAVIVFFIAKSRRQSASKAVKKR</sequence>
<dbReference type="Proteomes" id="UP000590964">
    <property type="component" value="Unassembled WGS sequence"/>
</dbReference>
<organism evidence="2 3">
    <name type="scientific">Candidatus Iainarchaeum sp</name>
    <dbReference type="NCBI Taxonomy" id="3101447"/>
    <lineage>
        <taxon>Archaea</taxon>
        <taxon>Candidatus Iainarchaeota</taxon>
        <taxon>Candidatus Iainarchaeia</taxon>
        <taxon>Candidatus Iainarchaeales</taxon>
        <taxon>Candidatus Iainarchaeaceae</taxon>
        <taxon>Candidatus Iainarchaeum</taxon>
    </lineage>
</organism>
<feature type="transmembrane region" description="Helical" evidence="1">
    <location>
        <begin position="172"/>
        <end position="191"/>
    </location>
</feature>
<evidence type="ECO:0000256" key="1">
    <source>
        <dbReference type="SAM" id="Phobius"/>
    </source>
</evidence>
<dbReference type="AlphaFoldDB" id="A0A7J4JVC0"/>
<keyword evidence="1" id="KW-0472">Membrane</keyword>
<comment type="caution">
    <text evidence="2">The sequence shown here is derived from an EMBL/GenBank/DDBJ whole genome shotgun (WGS) entry which is preliminary data.</text>
</comment>
<dbReference type="EMBL" id="DUFW01000064">
    <property type="protein sequence ID" value="HIH21723.1"/>
    <property type="molecule type" value="Genomic_DNA"/>
</dbReference>
<keyword evidence="1" id="KW-0812">Transmembrane</keyword>
<reference evidence="3" key="1">
    <citation type="journal article" date="2020" name="bioRxiv">
        <title>A rank-normalized archaeal taxonomy based on genome phylogeny resolves widespread incomplete and uneven classifications.</title>
        <authorList>
            <person name="Rinke C."/>
            <person name="Chuvochina M."/>
            <person name="Mussig A.J."/>
            <person name="Chaumeil P.-A."/>
            <person name="Waite D.W."/>
            <person name="Whitman W.B."/>
            <person name="Parks D.H."/>
            <person name="Hugenholtz P."/>
        </authorList>
    </citation>
    <scope>NUCLEOTIDE SEQUENCE [LARGE SCALE GENOMIC DNA]</scope>
</reference>
<proteinExistence type="predicted"/>
<evidence type="ECO:0000313" key="2">
    <source>
        <dbReference type="EMBL" id="HIH21723.1"/>
    </source>
</evidence>
<name>A0A7J4JVC0_9ARCH</name>